<sequence>MKKTPEEIFLQHGGQLRMSQAIKLGINRYTLYSLRDRGIIEQVSRGVYRLASLPDISNPDLVTVALRTPNAVICLVSALAYHNLTTQIPHSVFIALPHTVRAPRIDFPPISVHKFSDLAYKSGVEEHLIDGVLVNIYDKEKTLVDCFKFRNKLGLDIFLEALKLYTSQKNSNFTAIMHYAELCRVDRGIQPYLEALL</sequence>
<gene>
    <name evidence="2" type="ORF">B4O97_05225</name>
</gene>
<protein>
    <submittedName>
        <fullName evidence="2">Transcriptional regulator</fullName>
    </submittedName>
</protein>
<dbReference type="RefSeq" id="WP_083048958.1">
    <property type="nucleotide sequence ID" value="NZ_MWQY01000005.1"/>
</dbReference>
<comment type="caution">
    <text evidence="2">The sequence shown here is derived from an EMBL/GenBank/DDBJ whole genome shotgun (WGS) entry which is preliminary data.</text>
</comment>
<keyword evidence="3" id="KW-1185">Reference proteome</keyword>
<evidence type="ECO:0000313" key="3">
    <source>
        <dbReference type="Proteomes" id="UP000192343"/>
    </source>
</evidence>
<accession>A0A1Y1S140</accession>
<evidence type="ECO:0000259" key="1">
    <source>
        <dbReference type="Pfam" id="PF13338"/>
    </source>
</evidence>
<evidence type="ECO:0000313" key="2">
    <source>
        <dbReference type="EMBL" id="ORC36480.1"/>
    </source>
</evidence>
<dbReference type="OrthoDB" id="9801429at2"/>
<dbReference type="EMBL" id="MWQY01000005">
    <property type="protein sequence ID" value="ORC36480.1"/>
    <property type="molecule type" value="Genomic_DNA"/>
</dbReference>
<dbReference type="STRING" id="1963862.B4O97_05225"/>
<name>A0A1Y1S140_9SPIO</name>
<proteinExistence type="predicted"/>
<dbReference type="InterPro" id="IPR025159">
    <property type="entry name" value="AbiEi_N"/>
</dbReference>
<dbReference type="AlphaFoldDB" id="A0A1Y1S140"/>
<reference evidence="2 3" key="1">
    <citation type="submission" date="2017-03" db="EMBL/GenBank/DDBJ databases">
        <title>Draft Genome sequence of Marispirochaeta sp. strain JC444.</title>
        <authorList>
            <person name="Shivani Y."/>
            <person name="Subhash Y."/>
            <person name="Sasikala C."/>
            <person name="Ramana C."/>
        </authorList>
    </citation>
    <scope>NUCLEOTIDE SEQUENCE [LARGE SCALE GENOMIC DNA]</scope>
    <source>
        <strain evidence="2 3">JC444</strain>
    </source>
</reference>
<dbReference type="Pfam" id="PF13338">
    <property type="entry name" value="AbiEi_4"/>
    <property type="match status" value="1"/>
</dbReference>
<feature type="domain" description="AbiEi antitoxin N-terminal" evidence="1">
    <location>
        <begin position="7"/>
        <end position="51"/>
    </location>
</feature>
<organism evidence="2 3">
    <name type="scientific">Marispirochaeta aestuarii</name>
    <dbReference type="NCBI Taxonomy" id="1963862"/>
    <lineage>
        <taxon>Bacteria</taxon>
        <taxon>Pseudomonadati</taxon>
        <taxon>Spirochaetota</taxon>
        <taxon>Spirochaetia</taxon>
        <taxon>Spirochaetales</taxon>
        <taxon>Spirochaetaceae</taxon>
        <taxon>Marispirochaeta</taxon>
    </lineage>
</organism>
<dbReference type="Proteomes" id="UP000192343">
    <property type="component" value="Unassembled WGS sequence"/>
</dbReference>